<dbReference type="EMBL" id="NHYD01001877">
    <property type="protein sequence ID" value="PPQ89446.1"/>
    <property type="molecule type" value="Genomic_DNA"/>
</dbReference>
<accession>A0A409XFA8</accession>
<keyword evidence="3" id="KW-1185">Reference proteome</keyword>
<evidence type="ECO:0000256" key="1">
    <source>
        <dbReference type="SAM" id="MobiDB-lite"/>
    </source>
</evidence>
<feature type="compositionally biased region" description="Polar residues" evidence="1">
    <location>
        <begin position="61"/>
        <end position="82"/>
    </location>
</feature>
<dbReference type="Proteomes" id="UP000283269">
    <property type="component" value="Unassembled WGS sequence"/>
</dbReference>
<organism evidence="2 3">
    <name type="scientific">Psilocybe cyanescens</name>
    <dbReference type="NCBI Taxonomy" id="93625"/>
    <lineage>
        <taxon>Eukaryota</taxon>
        <taxon>Fungi</taxon>
        <taxon>Dikarya</taxon>
        <taxon>Basidiomycota</taxon>
        <taxon>Agaricomycotina</taxon>
        <taxon>Agaricomycetes</taxon>
        <taxon>Agaricomycetidae</taxon>
        <taxon>Agaricales</taxon>
        <taxon>Agaricineae</taxon>
        <taxon>Strophariaceae</taxon>
        <taxon>Psilocybe</taxon>
    </lineage>
</organism>
<feature type="compositionally biased region" description="Basic and acidic residues" evidence="1">
    <location>
        <begin position="114"/>
        <end position="129"/>
    </location>
</feature>
<feature type="region of interest" description="Disordered" evidence="1">
    <location>
        <begin position="40"/>
        <end position="176"/>
    </location>
</feature>
<evidence type="ECO:0000313" key="2">
    <source>
        <dbReference type="EMBL" id="PPQ89446.1"/>
    </source>
</evidence>
<dbReference type="AlphaFoldDB" id="A0A409XFA8"/>
<evidence type="ECO:0000313" key="3">
    <source>
        <dbReference type="Proteomes" id="UP000283269"/>
    </source>
</evidence>
<name>A0A409XFA8_PSICY</name>
<dbReference type="InParanoid" id="A0A409XFA8"/>
<comment type="caution">
    <text evidence="2">The sequence shown here is derived from an EMBL/GenBank/DDBJ whole genome shotgun (WGS) entry which is preliminary data.</text>
</comment>
<protein>
    <submittedName>
        <fullName evidence="2">Uncharacterized protein</fullName>
    </submittedName>
</protein>
<proteinExistence type="predicted"/>
<gene>
    <name evidence="2" type="ORF">CVT25_012825</name>
</gene>
<feature type="compositionally biased region" description="Basic and acidic residues" evidence="1">
    <location>
        <begin position="149"/>
        <end position="169"/>
    </location>
</feature>
<reference evidence="2 3" key="1">
    <citation type="journal article" date="2018" name="Evol. Lett.">
        <title>Horizontal gene cluster transfer increased hallucinogenic mushroom diversity.</title>
        <authorList>
            <person name="Reynolds H.T."/>
            <person name="Vijayakumar V."/>
            <person name="Gluck-Thaler E."/>
            <person name="Korotkin H.B."/>
            <person name="Matheny P.B."/>
            <person name="Slot J.C."/>
        </authorList>
    </citation>
    <scope>NUCLEOTIDE SEQUENCE [LARGE SCALE GENOMIC DNA]</scope>
    <source>
        <strain evidence="2 3">2631</strain>
    </source>
</reference>
<sequence>MTVRVQGLLHLEISCAFSEAHSIYASNFSKGINSHKNCRERRVAKKSAEDIPGAGAEPVASGSSTSRTIQSTEKGTPKNTVNGAAKTATFEEGDDFIAFSDLSDDDEPGPSSSKQDRNDKGKEAGRSGEQEDVDADANADTRTSSKSKNKAESTMSDRARNKSRMREPLSRASAPE</sequence>